<reference evidence="1 2" key="1">
    <citation type="submission" date="2019-08" db="EMBL/GenBank/DDBJ databases">
        <title>Archangium and Cystobacter genomes.</title>
        <authorList>
            <person name="Chen I.-C.K."/>
            <person name="Wielgoss S."/>
        </authorList>
    </citation>
    <scope>NUCLEOTIDE SEQUENCE [LARGE SCALE GENOMIC DNA]</scope>
    <source>
        <strain evidence="1 2">Cbm 6</strain>
    </source>
</reference>
<name>A0ABY9WY11_9BACT</name>
<keyword evidence="2" id="KW-1185">Reference proteome</keyword>
<organism evidence="1 2">
    <name type="scientific">Archangium minus</name>
    <dbReference type="NCBI Taxonomy" id="83450"/>
    <lineage>
        <taxon>Bacteria</taxon>
        <taxon>Pseudomonadati</taxon>
        <taxon>Myxococcota</taxon>
        <taxon>Myxococcia</taxon>
        <taxon>Myxococcales</taxon>
        <taxon>Cystobacterineae</taxon>
        <taxon>Archangiaceae</taxon>
        <taxon>Archangium</taxon>
    </lineage>
</organism>
<evidence type="ECO:0000313" key="1">
    <source>
        <dbReference type="EMBL" id="WNG47999.1"/>
    </source>
</evidence>
<dbReference type="Proteomes" id="UP001611383">
    <property type="component" value="Chromosome"/>
</dbReference>
<gene>
    <name evidence="1" type="ORF">F0U60_30545</name>
</gene>
<sequence length="148" mass="16473">MLAHSVVNGTRTWTTPNGELRLWQPAPHVIVTRFQGAMYDAHLAHLAMTTIEGIISSQAKMDIFHDWEEMELYATEARTIMTERAVPMGPKINSLSVLFGSKVVLMGVSLASLKLGGIQTFRNREEFEQSVRQAAESRPGTFKVTLNA</sequence>
<evidence type="ECO:0000313" key="2">
    <source>
        <dbReference type="Proteomes" id="UP001611383"/>
    </source>
</evidence>
<dbReference type="EMBL" id="CP043494">
    <property type="protein sequence ID" value="WNG47999.1"/>
    <property type="molecule type" value="Genomic_DNA"/>
</dbReference>
<proteinExistence type="predicted"/>
<protein>
    <submittedName>
        <fullName evidence="1">Uncharacterized protein</fullName>
    </submittedName>
</protein>
<accession>A0ABY9WY11</accession>
<dbReference type="RefSeq" id="WP_395804965.1">
    <property type="nucleotide sequence ID" value="NZ_CP043494.1"/>
</dbReference>